<evidence type="ECO:0000259" key="4">
    <source>
        <dbReference type="PROSITE" id="PS50893"/>
    </source>
</evidence>
<dbReference type="GO" id="GO:0005524">
    <property type="term" value="F:ATP binding"/>
    <property type="evidence" value="ECO:0007669"/>
    <property type="project" value="UniProtKB-KW"/>
</dbReference>
<dbReference type="SMART" id="SM00382">
    <property type="entry name" value="AAA"/>
    <property type="match status" value="1"/>
</dbReference>
<comment type="caution">
    <text evidence="5">The sequence shown here is derived from an EMBL/GenBank/DDBJ whole genome shotgun (WGS) entry which is preliminary data.</text>
</comment>
<keyword evidence="5" id="KW-0547">Nucleotide-binding</keyword>
<dbReference type="Pfam" id="PF00005">
    <property type="entry name" value="ABC_tran"/>
    <property type="match status" value="1"/>
</dbReference>
<dbReference type="CDD" id="cd03224">
    <property type="entry name" value="ABC_TM1139_LivF_branched"/>
    <property type="match status" value="1"/>
</dbReference>
<sequence>MLKIDGVVAGYGGTTIVQGVSLEVPAGECAVLVGPNGHGKTTLLRAISGLIKVRDGGIAFDGEDITRERAEKIVERGLIHIPQGDLVFPDMTVAENLQLGAFTKSAARQSKARLEEVYDIFPRLREREGQRARTLSGGERRMLAIGRGLMGDAKLIMIDEPSLGLAPVIVDEVYRQLRRIVDSGMTVLLVEENFRRGQSLADRIHLVENGEIVRSGQADEVLDDQAVRETYLGVAE</sequence>
<evidence type="ECO:0000313" key="6">
    <source>
        <dbReference type="Proteomes" id="UP000693892"/>
    </source>
</evidence>
<evidence type="ECO:0000256" key="2">
    <source>
        <dbReference type="ARBA" id="ARBA00022448"/>
    </source>
</evidence>
<protein>
    <submittedName>
        <fullName evidence="5">High-affinity branched-chain amino acid transport ATP-binding protein LivF</fullName>
    </submittedName>
</protein>
<dbReference type="RefSeq" id="WP_218114973.1">
    <property type="nucleotide sequence ID" value="NZ_CAJVAP010000013.1"/>
</dbReference>
<dbReference type="GO" id="GO:0015807">
    <property type="term" value="P:L-amino acid transport"/>
    <property type="evidence" value="ECO:0007669"/>
    <property type="project" value="TreeGrafter"/>
</dbReference>
<dbReference type="PANTHER" id="PTHR43820">
    <property type="entry name" value="HIGH-AFFINITY BRANCHED-CHAIN AMINO ACID TRANSPORT ATP-BINDING PROTEIN LIVF"/>
    <property type="match status" value="1"/>
</dbReference>
<name>A0A916NNW8_9MICO</name>
<evidence type="ECO:0000256" key="3">
    <source>
        <dbReference type="ARBA" id="ARBA00022970"/>
    </source>
</evidence>
<accession>A0A916NNW8</accession>
<feature type="domain" description="ABC transporter" evidence="4">
    <location>
        <begin position="2"/>
        <end position="234"/>
    </location>
</feature>
<comment type="similarity">
    <text evidence="1">Belongs to the ABC transporter superfamily.</text>
</comment>
<reference evidence="5" key="1">
    <citation type="submission" date="2021-06" db="EMBL/GenBank/DDBJ databases">
        <authorList>
            <person name="Criscuolo A."/>
        </authorList>
    </citation>
    <scope>NUCLEOTIDE SEQUENCE</scope>
    <source>
        <strain evidence="5">CIP111803</strain>
    </source>
</reference>
<gene>
    <name evidence="5" type="primary">livF_2</name>
    <name evidence="5" type="ORF">LEUCIP111803_01356</name>
</gene>
<keyword evidence="3" id="KW-0029">Amino-acid transport</keyword>
<proteinExistence type="inferred from homology"/>
<evidence type="ECO:0000313" key="5">
    <source>
        <dbReference type="EMBL" id="CAG7610833.1"/>
    </source>
</evidence>
<dbReference type="PANTHER" id="PTHR43820:SF4">
    <property type="entry name" value="HIGH-AFFINITY BRANCHED-CHAIN AMINO ACID TRANSPORT ATP-BINDING PROTEIN LIVF"/>
    <property type="match status" value="1"/>
</dbReference>
<keyword evidence="5" id="KW-0067">ATP-binding</keyword>
<dbReference type="InterPro" id="IPR003593">
    <property type="entry name" value="AAA+_ATPase"/>
</dbReference>
<dbReference type="InterPro" id="IPR017871">
    <property type="entry name" value="ABC_transporter-like_CS"/>
</dbReference>
<dbReference type="PROSITE" id="PS00211">
    <property type="entry name" value="ABC_TRANSPORTER_1"/>
    <property type="match status" value="1"/>
</dbReference>
<dbReference type="InterPro" id="IPR003439">
    <property type="entry name" value="ABC_transporter-like_ATP-bd"/>
</dbReference>
<keyword evidence="6" id="KW-1185">Reference proteome</keyword>
<organism evidence="5 6">
    <name type="scientific">Leucobacter soli</name>
    <dbReference type="NCBI Taxonomy" id="2812850"/>
    <lineage>
        <taxon>Bacteria</taxon>
        <taxon>Bacillati</taxon>
        <taxon>Actinomycetota</taxon>
        <taxon>Actinomycetes</taxon>
        <taxon>Micrococcales</taxon>
        <taxon>Microbacteriaceae</taxon>
        <taxon>Leucobacter</taxon>
    </lineage>
</organism>
<dbReference type="GO" id="GO:0015658">
    <property type="term" value="F:branched-chain amino acid transmembrane transporter activity"/>
    <property type="evidence" value="ECO:0007669"/>
    <property type="project" value="TreeGrafter"/>
</dbReference>
<keyword evidence="2" id="KW-0813">Transport</keyword>
<dbReference type="EMBL" id="CAJVAP010000013">
    <property type="protein sequence ID" value="CAG7610833.1"/>
    <property type="molecule type" value="Genomic_DNA"/>
</dbReference>
<dbReference type="GO" id="GO:0016887">
    <property type="term" value="F:ATP hydrolysis activity"/>
    <property type="evidence" value="ECO:0007669"/>
    <property type="project" value="InterPro"/>
</dbReference>
<evidence type="ECO:0000256" key="1">
    <source>
        <dbReference type="ARBA" id="ARBA00005417"/>
    </source>
</evidence>
<dbReference type="AlphaFoldDB" id="A0A916NNW8"/>
<dbReference type="Proteomes" id="UP000693892">
    <property type="component" value="Unassembled WGS sequence"/>
</dbReference>
<dbReference type="PROSITE" id="PS50893">
    <property type="entry name" value="ABC_TRANSPORTER_2"/>
    <property type="match status" value="1"/>
</dbReference>
<dbReference type="InterPro" id="IPR052156">
    <property type="entry name" value="BCAA_Transport_ATP-bd_LivF"/>
</dbReference>